<keyword evidence="1" id="KW-0472">Membrane</keyword>
<dbReference type="PANTHER" id="PTHR37464">
    <property type="entry name" value="BLL2463 PROTEIN"/>
    <property type="match status" value="1"/>
</dbReference>
<protein>
    <submittedName>
        <fullName evidence="3">BatA domain-containing protein</fullName>
    </submittedName>
</protein>
<keyword evidence="1" id="KW-0812">Transmembrane</keyword>
<keyword evidence="4" id="KW-1185">Reference proteome</keyword>
<dbReference type="InterPro" id="IPR024163">
    <property type="entry name" value="Aerotolerance_reg_N"/>
</dbReference>
<evidence type="ECO:0000256" key="1">
    <source>
        <dbReference type="SAM" id="Phobius"/>
    </source>
</evidence>
<name>A0AAE2VBU0_9BACT</name>
<comment type="caution">
    <text evidence="3">The sequence shown here is derived from an EMBL/GenBank/DDBJ whole genome shotgun (WGS) entry which is preliminary data.</text>
</comment>
<evidence type="ECO:0000313" key="4">
    <source>
        <dbReference type="Proteomes" id="UP000634206"/>
    </source>
</evidence>
<reference evidence="3" key="1">
    <citation type="submission" date="2021-01" db="EMBL/GenBank/DDBJ databases">
        <title>Modified the classification status of verrucomicrobia.</title>
        <authorList>
            <person name="Feng X."/>
        </authorList>
    </citation>
    <scope>NUCLEOTIDE SEQUENCE</scope>
    <source>
        <strain evidence="3">5K15</strain>
    </source>
</reference>
<feature type="transmembrane region" description="Helical" evidence="1">
    <location>
        <begin position="6"/>
        <end position="26"/>
    </location>
</feature>
<proteinExistence type="predicted"/>
<dbReference type="Proteomes" id="UP000634206">
    <property type="component" value="Unassembled WGS sequence"/>
</dbReference>
<feature type="transmembrane region" description="Helical" evidence="1">
    <location>
        <begin position="57"/>
        <end position="78"/>
    </location>
</feature>
<dbReference type="EMBL" id="JAENIG010000002">
    <property type="protein sequence ID" value="MBK1854246.1"/>
    <property type="molecule type" value="Genomic_DNA"/>
</dbReference>
<feature type="transmembrane region" description="Helical" evidence="1">
    <location>
        <begin position="565"/>
        <end position="584"/>
    </location>
</feature>
<dbReference type="Pfam" id="PF07584">
    <property type="entry name" value="BatA"/>
    <property type="match status" value="1"/>
</dbReference>
<dbReference type="AlphaFoldDB" id="A0AAE2VBU0"/>
<evidence type="ECO:0000259" key="2">
    <source>
        <dbReference type="Pfam" id="PF07584"/>
    </source>
</evidence>
<sequence length="598" mass="66206">MNLILTNFHGFWALLGIPAVILIHFLQRRAKVETVSTLFLLKQTQRESTSGRRFDRLVNSVPLWLQILAVLLATWLLLQPRYVKAKSTQRIAIVLDSSASMRVFKDKLPETIQREIPRLQGNAANIEVWLMESDPSKAKIYQGNSTEDLLTALADWSPSAGATEPTNTLRVARSLVGSEGAVSYITDSPLANHAPYNSSTIAIGEPTDNCGFTGVTFESDGPNVIWKAIVRNYSSTEQTCTWKLETATGASSSREITLKAESLTTLQGAFPKDHTRCRLVLSADAFDLDDTLPMVVPSPKPLFVTSTLPKETVFLSDRMLASFPNLKPAPEFAAADLIVTSTETTPTTQHLMVFPQDKASSRPYLTGNIVATKHPLTEGLNWQTLLVRESYSIPHAADDEVLLWQGNRALIYLRTHPNSRKKALIFNFDISRSNGMKQPALAVLMLRYCELLQREKVAPETRLTETGEPLQITHHTGADAAPLVQNIITLAGESLEAREIPTSRNDLSAPEQPGFFILSQGDQALLTSATYFADTREADFSDCATEESPASSMASAVDHHTRDDHLWRIWVCMILAAVFGAWWFTKSGRKESLPETAR</sequence>
<evidence type="ECO:0000313" key="3">
    <source>
        <dbReference type="EMBL" id="MBK1854246.1"/>
    </source>
</evidence>
<dbReference type="RefSeq" id="WP_309488955.1">
    <property type="nucleotide sequence ID" value="NZ_JAENIG010000002.1"/>
</dbReference>
<dbReference type="PANTHER" id="PTHR37464:SF1">
    <property type="entry name" value="BLL2463 PROTEIN"/>
    <property type="match status" value="1"/>
</dbReference>
<keyword evidence="1" id="KW-1133">Transmembrane helix</keyword>
<organism evidence="3 4">
    <name type="scientific">Oceaniferula flava</name>
    <dbReference type="NCBI Taxonomy" id="2800421"/>
    <lineage>
        <taxon>Bacteria</taxon>
        <taxon>Pseudomonadati</taxon>
        <taxon>Verrucomicrobiota</taxon>
        <taxon>Verrucomicrobiia</taxon>
        <taxon>Verrucomicrobiales</taxon>
        <taxon>Verrucomicrobiaceae</taxon>
        <taxon>Oceaniferula</taxon>
    </lineage>
</organism>
<feature type="domain" description="Aerotolerance regulator N-terminal" evidence="2">
    <location>
        <begin position="6"/>
        <end position="80"/>
    </location>
</feature>
<accession>A0AAE2VBU0</accession>
<gene>
    <name evidence="3" type="ORF">JIN83_04715</name>
</gene>